<proteinExistence type="predicted"/>
<dbReference type="EMBL" id="CAJJDM010000089">
    <property type="protein sequence ID" value="CAD8090796.1"/>
    <property type="molecule type" value="Genomic_DNA"/>
</dbReference>
<evidence type="ECO:0000313" key="2">
    <source>
        <dbReference type="Proteomes" id="UP000688137"/>
    </source>
</evidence>
<comment type="caution">
    <text evidence="1">The sequence shown here is derived from an EMBL/GenBank/DDBJ whole genome shotgun (WGS) entry which is preliminary data.</text>
</comment>
<name>A0A8S1NK03_PARPR</name>
<dbReference type="AlphaFoldDB" id="A0A8S1NK03"/>
<organism evidence="1 2">
    <name type="scientific">Paramecium primaurelia</name>
    <dbReference type="NCBI Taxonomy" id="5886"/>
    <lineage>
        <taxon>Eukaryota</taxon>
        <taxon>Sar</taxon>
        <taxon>Alveolata</taxon>
        <taxon>Ciliophora</taxon>
        <taxon>Intramacronucleata</taxon>
        <taxon>Oligohymenophorea</taxon>
        <taxon>Peniculida</taxon>
        <taxon>Parameciidae</taxon>
        <taxon>Paramecium</taxon>
    </lineage>
</organism>
<reference evidence="1" key="1">
    <citation type="submission" date="2021-01" db="EMBL/GenBank/DDBJ databases">
        <authorList>
            <consortium name="Genoscope - CEA"/>
            <person name="William W."/>
        </authorList>
    </citation>
    <scope>NUCLEOTIDE SEQUENCE</scope>
</reference>
<sequence>MGLCYSKHFKKPQTYFKELTNISLTPIINKKNTKKRNKTITFWDTKIHQNEVILNQKSFSPPPKLCFFSSNQSSNVDKLQGQFKGTKERLNQVIQNKQSKQTLFGKTLRFSHSSNRIQRQLFKHST</sequence>
<dbReference type="Proteomes" id="UP000688137">
    <property type="component" value="Unassembled WGS sequence"/>
</dbReference>
<dbReference type="OMA" id="TFWDAKI"/>
<protein>
    <submittedName>
        <fullName evidence="1">Uncharacterized protein</fullName>
    </submittedName>
</protein>
<evidence type="ECO:0000313" key="1">
    <source>
        <dbReference type="EMBL" id="CAD8090796.1"/>
    </source>
</evidence>
<accession>A0A8S1NK03</accession>
<keyword evidence="2" id="KW-1185">Reference proteome</keyword>
<gene>
    <name evidence="1" type="ORF">PPRIM_AZ9-3.1.T0860214</name>
</gene>